<proteinExistence type="predicted"/>
<feature type="transmembrane region" description="Helical" evidence="2">
    <location>
        <begin position="21"/>
        <end position="41"/>
    </location>
</feature>
<evidence type="ECO:0000313" key="4">
    <source>
        <dbReference type="Proteomes" id="UP000214365"/>
    </source>
</evidence>
<feature type="compositionally biased region" description="Basic residues" evidence="1">
    <location>
        <begin position="76"/>
        <end position="86"/>
    </location>
</feature>
<keyword evidence="2" id="KW-0812">Transmembrane</keyword>
<protein>
    <submittedName>
        <fullName evidence="3">Uncharacterized protein</fullName>
    </submittedName>
</protein>
<keyword evidence="4" id="KW-1185">Reference proteome</keyword>
<gene>
    <name evidence="3" type="ORF">UA08_05201</name>
</gene>
<reference evidence="3 4" key="1">
    <citation type="submission" date="2015-06" db="EMBL/GenBank/DDBJ databases">
        <title>Talaromyces atroroseus IBT 11181 draft genome.</title>
        <authorList>
            <person name="Rasmussen K.B."/>
            <person name="Rasmussen S."/>
            <person name="Petersen B."/>
            <person name="Sicheritz-Ponten T."/>
            <person name="Mortensen U.H."/>
            <person name="Thrane U."/>
        </authorList>
    </citation>
    <scope>NUCLEOTIDE SEQUENCE [LARGE SCALE GENOMIC DNA]</scope>
    <source>
        <strain evidence="3 4">IBT 11181</strain>
    </source>
</reference>
<keyword evidence="2" id="KW-1133">Transmembrane helix</keyword>
<dbReference type="OrthoDB" id="4480828at2759"/>
<accession>A0A225AWS2</accession>
<dbReference type="EMBL" id="LFMY01000007">
    <property type="protein sequence ID" value="OKL59416.1"/>
    <property type="molecule type" value="Genomic_DNA"/>
</dbReference>
<comment type="caution">
    <text evidence="3">The sequence shown here is derived from an EMBL/GenBank/DDBJ whole genome shotgun (WGS) entry which is preliminary data.</text>
</comment>
<evidence type="ECO:0000256" key="1">
    <source>
        <dbReference type="SAM" id="MobiDB-lite"/>
    </source>
</evidence>
<feature type="region of interest" description="Disordered" evidence="1">
    <location>
        <begin position="57"/>
        <end position="86"/>
    </location>
</feature>
<keyword evidence="2" id="KW-0472">Membrane</keyword>
<name>A0A225AWS2_TALAT</name>
<sequence length="86" mass="9157">MAIASEGMMKTARRTGMSSRKIAVLSTVGVIGGTILFFQYLKGGQKIVTANEHLAVRGGNADPGAQTDQGTTKSAPRVRLHSRNER</sequence>
<evidence type="ECO:0000313" key="3">
    <source>
        <dbReference type="EMBL" id="OKL59416.1"/>
    </source>
</evidence>
<evidence type="ECO:0000256" key="2">
    <source>
        <dbReference type="SAM" id="Phobius"/>
    </source>
</evidence>
<dbReference type="RefSeq" id="XP_020119537.1">
    <property type="nucleotide sequence ID" value="XM_020267497.1"/>
</dbReference>
<dbReference type="GeneID" id="31004957"/>
<dbReference type="Proteomes" id="UP000214365">
    <property type="component" value="Unassembled WGS sequence"/>
</dbReference>
<organism evidence="3 4">
    <name type="scientific">Talaromyces atroroseus</name>
    <dbReference type="NCBI Taxonomy" id="1441469"/>
    <lineage>
        <taxon>Eukaryota</taxon>
        <taxon>Fungi</taxon>
        <taxon>Dikarya</taxon>
        <taxon>Ascomycota</taxon>
        <taxon>Pezizomycotina</taxon>
        <taxon>Eurotiomycetes</taxon>
        <taxon>Eurotiomycetidae</taxon>
        <taxon>Eurotiales</taxon>
        <taxon>Trichocomaceae</taxon>
        <taxon>Talaromyces</taxon>
        <taxon>Talaromyces sect. Trachyspermi</taxon>
    </lineage>
</organism>
<dbReference type="AlphaFoldDB" id="A0A225AWS2"/>